<feature type="compositionally biased region" description="Low complexity" evidence="2">
    <location>
        <begin position="1030"/>
        <end position="1046"/>
    </location>
</feature>
<feature type="compositionally biased region" description="Polar residues" evidence="2">
    <location>
        <begin position="1321"/>
        <end position="1333"/>
    </location>
</feature>
<dbReference type="Gene3D" id="2.60.120.620">
    <property type="entry name" value="q2cbj1_9rhob like domain"/>
    <property type="match status" value="1"/>
</dbReference>
<dbReference type="PANTHER" id="PTHR20883:SF51">
    <property type="entry name" value="PHYTANOYL-COA HYDROXYLASE"/>
    <property type="match status" value="1"/>
</dbReference>
<feature type="compositionally biased region" description="Pro residues" evidence="2">
    <location>
        <begin position="602"/>
        <end position="611"/>
    </location>
</feature>
<evidence type="ECO:0000256" key="1">
    <source>
        <dbReference type="ARBA" id="ARBA00001962"/>
    </source>
</evidence>
<feature type="compositionally biased region" description="Basic and acidic residues" evidence="2">
    <location>
        <begin position="250"/>
        <end position="267"/>
    </location>
</feature>
<feature type="compositionally biased region" description="Polar residues" evidence="2">
    <location>
        <begin position="226"/>
        <end position="244"/>
    </location>
</feature>
<sequence>MGKSGRKKKFGARWAKSANQRARKGRERAPPTDLPGQAEGVEEPVPGLEDQTGSQPTDSQAAAGRPVSDQNVTCDVTNRRPGDLNDLASHDGDTGSGSHKTSTGASEKSPPKPTSPEEREASPQTTPPLVVPPAAGPSSVPQEGDDSRIVLRLRRKSSSTDEGGDRDCPVGFERSDEYEVITDTESSSESRRSKYREDVKRRRWAQWSANRKRSALYTDSEESESATDVATQRADSPAPAQQQPRRSKNREKSSSESRRSKYKEDVTRRRRAQWSENRKRSVLYTDSEESESATDVAAPRADTPPRAPTQQQHHGSKNREKSSSESRRSKYKDDVKRRRRAQWSENRKRSVLYTDSEESESATDVATPPAQQQHHGSKHREDLKGRRTAKRSQSAERSKLYTDSEESESATEAATPRADSPAPAQQQDRRSKYREDQKRRRQAHWSANRQRSALYTDDSEESESATDVATPRPDTPPPAHQQQREKRKTYKGANSPQTAEEARRRKARGKTPVDPETPWRNKWYWKTSDEDDESHSEGSWSNSGYETPVNKWDRPTRSLRYNGGGTWSTTAYGKTATELIRSPPPSPPTPPVPRFLTRPQSEPSPPPPDSPRSPRHPDYPIRHGIGNSTQPMSFYRAPSPVLGFAGPEGGELPSTSSYPDCQIGKFEGFSEEKSDEEQTPKRVKSVIKKARKKRKPKKRLKKGEKAPEYIFKKSIFVGHGHGIRWLANATYTKLCSCSTVRKPEDDQPTRVYAPWTPPHTSSRPLDSGEPNEEVTGAATLPATNLASPGHDGEGDDRKEQTASTTSQSPCDLDGSDHPTEGSPVQPSLLPSTDVNNAVSPAWIEAPAIVVYYGPLPQAIDEFDFESGQGDDRKEHATTTPPPCDSDKEDRPSEESLVYHTPVPTAAVSNAVSPAMGEASANSVIGPLPQAVDECESGQRDDRKEHTATTPSPCDSDKEDRPNEESPVNHTSLSSAASLNNTSPARAEASSNVDTNGLISQAIDACESGQGDRKEHTATAPTPCESQVNHTSRPSAAAPNTASPARNEASTNARVTNVDTDGPLPQDVESGQGDVRKEHEATTASPCDAVKVDRPDEGGLPVSTSLPSAAATNNTSPARNESSTNVDTDGSQAVDAYESSQEDDRKDHTATTPPPCYSDKVERPNEGLPVSTSLPSAAVPTNTSPARNEASTTTITDGPQACDSDQGDVRKEDTATTPPPCDSPNDESSVRHTPDSFSPATVNNATSPARIETSEYVVKDGSLPQDGEACDSGIDSDGNDHTPTPTPSPRDSDKADRPDDRKEHTARTPPPCDSDKEDRPNEASSPVHHTQSLPYSAIRPDTTTPARAEAPATVVAYGPLPQATDTCESQAAWETSGKTPSAPHTPVLDPWSETSSSSEPTDALGLWYKKYLTQNEPPPNPVVIPTATTEFLSDVSNHNSDRSSETSQPFSSQIPLPFKWSASPKSDSSSDGSATSGSDSASHDSQMCKKKRKHDESEESSDWSLYPNPPSSDEDRSSSTGPSFGSSSSPKRGHNRRRHDNTSGRSQVTASAYVTLDDDSNTRASHISEGSRHHSGTGSETSGYRGETSRGLKRKTDGSLPTSKRFKRDGSKNVSGRSRSDDSSSSHSDVRKQQGRGKSRGGSNVNKDSRNQSHSSNSNHSHNSNSRISSNHSNTNDSTNNSTNLLDEEEVEKLSKTIDHGGLLEQAFHQDDGGGLKTTMIQWKHPGSDVSGIIARSKKLAGTFEKLLGGEVYHYSGKINMKEAHSGGQHLWHQDYGYWYNNGLLYPDMATVYIAVDKADKTNGCLQVLRGSHLAGRVEHKRVAGETGADDERVEQLKKVLEHVYVELDPGDAVLFHCNVLHRSDQNRSDRRRRAYLISYNRASNNPVYEHYNASYVPLEMVDDAEIKRCENHSDFSGKDFVDPADNKNISGTRVGKH</sequence>
<dbReference type="PANTHER" id="PTHR20883">
    <property type="entry name" value="PHYTANOYL-COA DIOXYGENASE DOMAIN CONTAINING 1"/>
    <property type="match status" value="1"/>
</dbReference>
<feature type="compositionally biased region" description="Basic and acidic residues" evidence="2">
    <location>
        <begin position="884"/>
        <end position="893"/>
    </location>
</feature>
<name>A0A6P5AFE6_BRABE</name>
<feature type="compositionally biased region" description="Basic and acidic residues" evidence="2">
    <location>
        <begin position="936"/>
        <end position="946"/>
    </location>
</feature>
<dbReference type="InterPro" id="IPR008775">
    <property type="entry name" value="Phytyl_CoA_dOase-like"/>
</dbReference>
<feature type="region of interest" description="Disordered" evidence="2">
    <location>
        <begin position="740"/>
        <end position="832"/>
    </location>
</feature>
<feature type="compositionally biased region" description="Polar residues" evidence="2">
    <location>
        <begin position="1047"/>
        <end position="1058"/>
    </location>
</feature>
<dbReference type="RefSeq" id="XP_019640551.1">
    <property type="nucleotide sequence ID" value="XM_019784992.1"/>
</dbReference>
<feature type="compositionally biased region" description="Low complexity" evidence="2">
    <location>
        <begin position="1651"/>
        <end position="1683"/>
    </location>
</feature>
<protein>
    <submittedName>
        <fullName evidence="4">Serine/arginine repetitive matrix protein 2-like</fullName>
    </submittedName>
</protein>
<feature type="compositionally biased region" description="Basic and acidic residues" evidence="2">
    <location>
        <begin position="427"/>
        <end position="438"/>
    </location>
</feature>
<feature type="region of interest" description="Disordered" evidence="2">
    <location>
        <begin position="1"/>
        <end position="705"/>
    </location>
</feature>
<feature type="compositionally biased region" description="Polar residues" evidence="2">
    <location>
        <begin position="51"/>
        <end position="60"/>
    </location>
</feature>
<feature type="compositionally biased region" description="Pro residues" evidence="2">
    <location>
        <begin position="125"/>
        <end position="135"/>
    </location>
</feature>
<evidence type="ECO:0000256" key="2">
    <source>
        <dbReference type="SAM" id="MobiDB-lite"/>
    </source>
</evidence>
<feature type="compositionally biased region" description="Basic and acidic residues" evidence="2">
    <location>
        <begin position="188"/>
        <end position="200"/>
    </location>
</feature>
<gene>
    <name evidence="4" type="primary">LOC109482309</name>
</gene>
<dbReference type="KEGG" id="bbel:109482309"/>
<feature type="region of interest" description="Disordered" evidence="2">
    <location>
        <begin position="1432"/>
        <end position="1684"/>
    </location>
</feature>
<keyword evidence="3" id="KW-1185">Reference proteome</keyword>
<feature type="compositionally biased region" description="Basic residues" evidence="2">
    <location>
        <begin position="1"/>
        <end position="11"/>
    </location>
</feature>
<feature type="compositionally biased region" description="Low complexity" evidence="2">
    <location>
        <begin position="1460"/>
        <end position="1484"/>
    </location>
</feature>
<reference evidence="4" key="1">
    <citation type="submission" date="2025-08" db="UniProtKB">
        <authorList>
            <consortium name="RefSeq"/>
        </authorList>
    </citation>
    <scope>IDENTIFICATION</scope>
    <source>
        <tissue evidence="4">Gonad</tissue>
    </source>
</reference>
<proteinExistence type="predicted"/>
<feature type="compositionally biased region" description="Basic and acidic residues" evidence="2">
    <location>
        <begin position="668"/>
        <end position="680"/>
    </location>
</feature>
<feature type="compositionally biased region" description="Basic and acidic residues" evidence="2">
    <location>
        <begin position="317"/>
        <end position="336"/>
    </location>
</feature>
<feature type="compositionally biased region" description="Basic and acidic residues" evidence="2">
    <location>
        <begin position="1289"/>
        <end position="1305"/>
    </location>
</feature>
<feature type="region of interest" description="Disordered" evidence="2">
    <location>
        <begin position="861"/>
        <end position="1400"/>
    </location>
</feature>
<feature type="compositionally biased region" description="Polar residues" evidence="2">
    <location>
        <begin position="1101"/>
        <end position="1130"/>
    </location>
</feature>
<feature type="compositionally biased region" description="Basic residues" evidence="2">
    <location>
        <begin position="681"/>
        <end position="702"/>
    </location>
</feature>
<feature type="compositionally biased region" description="Basic and acidic residues" evidence="2">
    <location>
        <begin position="393"/>
        <end position="402"/>
    </location>
</feature>
<feature type="compositionally biased region" description="Low complexity" evidence="2">
    <location>
        <begin position="970"/>
        <end position="982"/>
    </location>
</feature>
<dbReference type="GeneID" id="109482309"/>
<feature type="compositionally biased region" description="Polar residues" evidence="2">
    <location>
        <begin position="1362"/>
        <end position="1378"/>
    </location>
</feature>
<feature type="compositionally biased region" description="Polar residues" evidence="2">
    <location>
        <begin position="96"/>
        <end position="105"/>
    </location>
</feature>
<evidence type="ECO:0000313" key="3">
    <source>
        <dbReference type="Proteomes" id="UP000515135"/>
    </source>
</evidence>
<feature type="compositionally biased region" description="Polar residues" evidence="2">
    <location>
        <begin position="1444"/>
        <end position="1453"/>
    </location>
</feature>
<evidence type="ECO:0000313" key="4">
    <source>
        <dbReference type="RefSeq" id="XP_019640551.1"/>
    </source>
</evidence>
<feature type="compositionally biased region" description="Low complexity" evidence="2">
    <location>
        <begin position="1341"/>
        <end position="1355"/>
    </location>
</feature>
<feature type="compositionally biased region" description="Polar residues" evidence="2">
    <location>
        <begin position="1234"/>
        <end position="1246"/>
    </location>
</feature>
<feature type="compositionally biased region" description="Polar residues" evidence="2">
    <location>
        <begin position="1169"/>
        <end position="1196"/>
    </location>
</feature>
<dbReference type="OrthoDB" id="445007at2759"/>
<feature type="compositionally biased region" description="Polar residues" evidence="2">
    <location>
        <begin position="822"/>
        <end position="832"/>
    </location>
</feature>
<feature type="compositionally biased region" description="Low complexity" evidence="2">
    <location>
        <begin position="1517"/>
        <end position="1529"/>
    </location>
</feature>
<feature type="compositionally biased region" description="Polar residues" evidence="2">
    <location>
        <begin position="988"/>
        <end position="998"/>
    </location>
</feature>
<feature type="compositionally biased region" description="Low complexity" evidence="2">
    <location>
        <begin position="1388"/>
        <end position="1400"/>
    </location>
</feature>
<feature type="compositionally biased region" description="Basic and acidic residues" evidence="2">
    <location>
        <begin position="77"/>
        <end position="93"/>
    </location>
</feature>
<dbReference type="SUPFAM" id="SSF51197">
    <property type="entry name" value="Clavaminate synthase-like"/>
    <property type="match status" value="1"/>
</dbReference>
<feature type="compositionally biased region" description="Basic and acidic residues" evidence="2">
    <location>
        <begin position="790"/>
        <end position="800"/>
    </location>
</feature>
<feature type="compositionally biased region" description="Pro residues" evidence="2">
    <location>
        <begin position="582"/>
        <end position="593"/>
    </location>
</feature>
<feature type="compositionally biased region" description="Basic and acidic residues" evidence="2">
    <location>
        <begin position="954"/>
        <end position="963"/>
    </location>
</feature>
<dbReference type="Proteomes" id="UP000515135">
    <property type="component" value="Unplaced"/>
</dbReference>
<feature type="compositionally biased region" description="Polar residues" evidence="2">
    <location>
        <begin position="1542"/>
        <end position="1551"/>
    </location>
</feature>
<accession>A0A6P5AFE6</accession>
<feature type="compositionally biased region" description="Basic and acidic residues" evidence="2">
    <location>
        <begin position="1586"/>
        <end position="1596"/>
    </location>
</feature>
<feature type="compositionally biased region" description="Basic and acidic residues" evidence="2">
    <location>
        <begin position="1617"/>
        <end position="1631"/>
    </location>
</feature>
<comment type="cofactor">
    <cofactor evidence="1">
        <name>Fe cation</name>
        <dbReference type="ChEBI" id="CHEBI:24875"/>
    </cofactor>
</comment>
<feature type="compositionally biased region" description="Basic and acidic residues" evidence="2">
    <location>
        <begin position="163"/>
        <end position="177"/>
    </location>
</feature>
<organism evidence="3 4">
    <name type="scientific">Branchiostoma belcheri</name>
    <name type="common">Amphioxus</name>
    <dbReference type="NCBI Taxonomy" id="7741"/>
    <lineage>
        <taxon>Eukaryota</taxon>
        <taxon>Metazoa</taxon>
        <taxon>Chordata</taxon>
        <taxon>Cephalochordata</taxon>
        <taxon>Leptocardii</taxon>
        <taxon>Amphioxiformes</taxon>
        <taxon>Branchiostomatidae</taxon>
        <taxon>Branchiostoma</taxon>
    </lineage>
</organism>
<dbReference type="Pfam" id="PF05721">
    <property type="entry name" value="PhyH"/>
    <property type="match status" value="1"/>
</dbReference>